<accession>W7DV14</accession>
<sequence>MAIKHGISNYSGTAAQNTTLLAKLIGTATQTSTPAPAKPSTTTPKKKADRQFNEKGIYTASTTVAIKYEPKVKGAQVAKLTKGEKVHYNRVAFSDGYVWVQYLRSNGRKAWACAGKASTDNSKNAEPFGNFK</sequence>
<reference evidence="3 4" key="1">
    <citation type="submission" date="2012-12" db="EMBL/GenBank/DDBJ databases">
        <title>Novel taxa of Listeriaceae from agricultural environments in the United States.</title>
        <authorList>
            <person name="den Bakker H.C."/>
            <person name="Allred A."/>
            <person name="Warchocki S."/>
            <person name="Wright E.M."/>
            <person name="Burrell A."/>
            <person name="Nightingale K.K."/>
            <person name="Kephart D."/>
            <person name="Wiedmann M."/>
        </authorList>
    </citation>
    <scope>NUCLEOTIDE SEQUENCE [LARGE SCALE GENOMIC DNA]</scope>
    <source>
        <strain evidence="3 4">FSL S10-1203</strain>
    </source>
</reference>
<protein>
    <submittedName>
        <fullName evidence="3">Putative phage lysin</fullName>
    </submittedName>
</protein>
<dbReference type="Pfam" id="PF08460">
    <property type="entry name" value="SH3_5"/>
    <property type="match status" value="1"/>
</dbReference>
<evidence type="ECO:0000313" key="3">
    <source>
        <dbReference type="EMBL" id="EUJ59569.1"/>
    </source>
</evidence>
<dbReference type="AlphaFoldDB" id="W7DV14"/>
<feature type="region of interest" description="Disordered" evidence="1">
    <location>
        <begin position="29"/>
        <end position="53"/>
    </location>
</feature>
<evidence type="ECO:0000313" key="4">
    <source>
        <dbReference type="Proteomes" id="UP000019241"/>
    </source>
</evidence>
<name>W7DV14_9LIST</name>
<feature type="domain" description="SH3b" evidence="2">
    <location>
        <begin position="53"/>
        <end position="121"/>
    </location>
</feature>
<dbReference type="Gene3D" id="2.30.30.40">
    <property type="entry name" value="SH3 Domains"/>
    <property type="match status" value="1"/>
</dbReference>
<evidence type="ECO:0000256" key="1">
    <source>
        <dbReference type="SAM" id="MobiDB-lite"/>
    </source>
</evidence>
<dbReference type="InterPro" id="IPR003646">
    <property type="entry name" value="SH3-like_bac-type"/>
</dbReference>
<proteinExistence type="predicted"/>
<evidence type="ECO:0000259" key="2">
    <source>
        <dbReference type="SMART" id="SM00287"/>
    </source>
</evidence>
<feature type="compositionally biased region" description="Low complexity" evidence="1">
    <location>
        <begin position="29"/>
        <end position="43"/>
    </location>
</feature>
<comment type="caution">
    <text evidence="3">The sequence shown here is derived from an EMBL/GenBank/DDBJ whole genome shotgun (WGS) entry which is preliminary data.</text>
</comment>
<gene>
    <name evidence="3" type="ORF">MCOL2_05695</name>
</gene>
<dbReference type="PATRIC" id="fig|1265822.4.peg.1159"/>
<dbReference type="SMART" id="SM00287">
    <property type="entry name" value="SH3b"/>
    <property type="match status" value="1"/>
</dbReference>
<organism evidence="3 4">
    <name type="scientific">Listeria fleischmannii FSL S10-1203</name>
    <dbReference type="NCBI Taxonomy" id="1265822"/>
    <lineage>
        <taxon>Bacteria</taxon>
        <taxon>Bacillati</taxon>
        <taxon>Bacillota</taxon>
        <taxon>Bacilli</taxon>
        <taxon>Bacillales</taxon>
        <taxon>Listeriaceae</taxon>
        <taxon>Listeria</taxon>
    </lineage>
</organism>
<dbReference type="EMBL" id="AODM01000016">
    <property type="protein sequence ID" value="EUJ59569.1"/>
    <property type="molecule type" value="Genomic_DNA"/>
</dbReference>
<dbReference type="Proteomes" id="UP000019241">
    <property type="component" value="Unassembled WGS sequence"/>
</dbReference>